<evidence type="ECO:0000256" key="2">
    <source>
        <dbReference type="ARBA" id="ARBA00023235"/>
    </source>
</evidence>
<keyword evidence="3" id="KW-0324">Glycolysis</keyword>
<comment type="caution">
    <text evidence="4">The sequence shown here is derived from an EMBL/GenBank/DDBJ whole genome shotgun (WGS) entry which is preliminary data.</text>
</comment>
<dbReference type="SUPFAM" id="SSF51351">
    <property type="entry name" value="Triosephosphate isomerase (TIM)"/>
    <property type="match status" value="1"/>
</dbReference>
<evidence type="ECO:0000313" key="5">
    <source>
        <dbReference type="Proteomes" id="UP000178450"/>
    </source>
</evidence>
<dbReference type="GO" id="GO:0006096">
    <property type="term" value="P:glycolytic process"/>
    <property type="evidence" value="ECO:0007669"/>
    <property type="project" value="UniProtKB-UniPathway"/>
</dbReference>
<organism evidence="4 5">
    <name type="scientific">Candidatus Roizmanbacteria bacterium RIFOXYA1_FULL_41_12</name>
    <dbReference type="NCBI Taxonomy" id="1802082"/>
    <lineage>
        <taxon>Bacteria</taxon>
        <taxon>Candidatus Roizmaniibacteriota</taxon>
    </lineage>
</organism>
<proteinExistence type="inferred from homology"/>
<dbReference type="CDD" id="cd00311">
    <property type="entry name" value="TIM"/>
    <property type="match status" value="1"/>
</dbReference>
<reference evidence="4 5" key="1">
    <citation type="journal article" date="2016" name="Nat. Commun.">
        <title>Thousands of microbial genomes shed light on interconnected biogeochemical processes in an aquifer system.</title>
        <authorList>
            <person name="Anantharaman K."/>
            <person name="Brown C.T."/>
            <person name="Hug L.A."/>
            <person name="Sharon I."/>
            <person name="Castelle C.J."/>
            <person name="Probst A.J."/>
            <person name="Thomas B.C."/>
            <person name="Singh A."/>
            <person name="Wilkins M.J."/>
            <person name="Karaoz U."/>
            <person name="Brodie E.L."/>
            <person name="Williams K.H."/>
            <person name="Hubbard S.S."/>
            <person name="Banfield J.F."/>
        </authorList>
    </citation>
    <scope>NUCLEOTIDE SEQUENCE [LARGE SCALE GENOMIC DNA]</scope>
</reference>
<accession>A0A1F7KF23</accession>
<comment type="catalytic activity">
    <reaction evidence="3">
        <text>D-glyceraldehyde 3-phosphate = dihydroxyacetone phosphate</text>
        <dbReference type="Rhea" id="RHEA:18585"/>
        <dbReference type="ChEBI" id="CHEBI:57642"/>
        <dbReference type="ChEBI" id="CHEBI:59776"/>
        <dbReference type="EC" id="5.3.1.1"/>
    </reaction>
</comment>
<dbReference type="AlphaFoldDB" id="A0A1F7KF23"/>
<dbReference type="Pfam" id="PF00121">
    <property type="entry name" value="TIM"/>
    <property type="match status" value="2"/>
</dbReference>
<dbReference type="InterPro" id="IPR000652">
    <property type="entry name" value="Triosephosphate_isomerase"/>
</dbReference>
<sequence length="217" mass="23701">MKIAVANLKAEFNEIEIKVWSQAFNKEYSQSSTADKKVIVAPPAIFLELIKSSQEQARVDYEIAAQDISQFEKGTYTGEITAPMITAFARYVIIGHSEQRRISRENQAVIQQKIDLANQYNLQVILCVEKPESYQGRIFAVAYEPKAAISTGAAADPTSSWETMASIAKLIQAEHYLYGGSVNSGNVAAFIAAGFSGVLVGKKSLDPSEFLAIVANL</sequence>
<keyword evidence="3" id="KW-0312">Gluconeogenesis</keyword>
<keyword evidence="3" id="KW-0963">Cytoplasm</keyword>
<keyword evidence="2 3" id="KW-0413">Isomerase</keyword>
<dbReference type="GO" id="GO:0005829">
    <property type="term" value="C:cytosol"/>
    <property type="evidence" value="ECO:0007669"/>
    <property type="project" value="TreeGrafter"/>
</dbReference>
<dbReference type="GO" id="GO:0046166">
    <property type="term" value="P:glyceraldehyde-3-phosphate biosynthetic process"/>
    <property type="evidence" value="ECO:0007669"/>
    <property type="project" value="TreeGrafter"/>
</dbReference>
<comment type="pathway">
    <text evidence="3">Carbohydrate biosynthesis; gluconeogenesis.</text>
</comment>
<dbReference type="EMBL" id="MGBG01000007">
    <property type="protein sequence ID" value="OGK66448.1"/>
    <property type="molecule type" value="Genomic_DNA"/>
</dbReference>
<dbReference type="Gene3D" id="3.20.20.70">
    <property type="entry name" value="Aldolase class I"/>
    <property type="match status" value="2"/>
</dbReference>
<comment type="subunit">
    <text evidence="3">Homodimer.</text>
</comment>
<dbReference type="InterPro" id="IPR013785">
    <property type="entry name" value="Aldolase_TIM"/>
</dbReference>
<protein>
    <recommendedName>
        <fullName evidence="3">Triosephosphate isomerase</fullName>
        <ecNumber evidence="3">5.3.1.1</ecNumber>
    </recommendedName>
</protein>
<dbReference type="PANTHER" id="PTHR21139:SF42">
    <property type="entry name" value="TRIOSEPHOSPHATE ISOMERASE"/>
    <property type="match status" value="1"/>
</dbReference>
<dbReference type="PANTHER" id="PTHR21139">
    <property type="entry name" value="TRIOSEPHOSPHATE ISOMERASE"/>
    <property type="match status" value="1"/>
</dbReference>
<dbReference type="UniPathway" id="UPA00109">
    <property type="reaction ID" value="UER00189"/>
</dbReference>
<dbReference type="GO" id="GO:0006094">
    <property type="term" value="P:gluconeogenesis"/>
    <property type="evidence" value="ECO:0007669"/>
    <property type="project" value="UniProtKB-UniPathway"/>
</dbReference>
<dbReference type="GO" id="GO:0019563">
    <property type="term" value="P:glycerol catabolic process"/>
    <property type="evidence" value="ECO:0007669"/>
    <property type="project" value="TreeGrafter"/>
</dbReference>
<gene>
    <name evidence="4" type="ORF">A2209_01705</name>
</gene>
<dbReference type="Proteomes" id="UP000178450">
    <property type="component" value="Unassembled WGS sequence"/>
</dbReference>
<dbReference type="EC" id="5.3.1.1" evidence="3"/>
<dbReference type="InterPro" id="IPR035990">
    <property type="entry name" value="TIM_sf"/>
</dbReference>
<name>A0A1F7KF23_9BACT</name>
<comment type="pathway">
    <text evidence="3">Carbohydrate degradation; glycolysis; D-glyceraldehyde 3-phosphate from glycerone phosphate: step 1/1.</text>
</comment>
<evidence type="ECO:0000256" key="3">
    <source>
        <dbReference type="RuleBase" id="RU363013"/>
    </source>
</evidence>
<dbReference type="UniPathway" id="UPA00138"/>
<comment type="subcellular location">
    <subcellularLocation>
        <location evidence="3">Cytoplasm</location>
    </subcellularLocation>
</comment>
<comment type="similarity">
    <text evidence="1 3">Belongs to the triosephosphate isomerase family.</text>
</comment>
<evidence type="ECO:0000313" key="4">
    <source>
        <dbReference type="EMBL" id="OGK66448.1"/>
    </source>
</evidence>
<dbReference type="PROSITE" id="PS51440">
    <property type="entry name" value="TIM_2"/>
    <property type="match status" value="1"/>
</dbReference>
<dbReference type="GO" id="GO:0004807">
    <property type="term" value="F:triose-phosphate isomerase activity"/>
    <property type="evidence" value="ECO:0007669"/>
    <property type="project" value="UniProtKB-EC"/>
</dbReference>
<evidence type="ECO:0000256" key="1">
    <source>
        <dbReference type="ARBA" id="ARBA00007422"/>
    </source>
</evidence>